<comment type="caution">
    <text evidence="1">The sequence shown here is derived from an EMBL/GenBank/DDBJ whole genome shotgun (WGS) entry which is preliminary data.</text>
</comment>
<keyword evidence="2" id="KW-1185">Reference proteome</keyword>
<gene>
    <name evidence="1" type="ORF">DY000_02015792</name>
</gene>
<evidence type="ECO:0000313" key="1">
    <source>
        <dbReference type="EMBL" id="KAF3564387.1"/>
    </source>
</evidence>
<sequence length="225" mass="25367">MTKWRDLRPAKSTKNCRTTRPTKVLLPRSCPIDLKGITNGSMETTGAISTTAHIQSTSRVVHLRRTECDVGPKDKSTGPTGSEHEALESLRFQRRIIRDYGFLHDVCRYLRVVRRRIGPPSSTKGLVPPEEGMRKIAVFTRLLPSTELLHPRVRPKYVAMRQRGPVPGRQISLITAIRIQDQEFLIPSGATYHLQQISTDSSDLHQPNLRFLPSIDMQGSDPKSP</sequence>
<reference evidence="1 2" key="1">
    <citation type="journal article" date="2020" name="BMC Genomics">
        <title>Intraspecific diversification of the crop wild relative Brassica cretica Lam. using demographic model selection.</title>
        <authorList>
            <person name="Kioukis A."/>
            <person name="Michalopoulou V.A."/>
            <person name="Briers L."/>
            <person name="Pirintsos S."/>
            <person name="Studholme D.J."/>
            <person name="Pavlidis P."/>
            <person name="Sarris P.F."/>
        </authorList>
    </citation>
    <scope>NUCLEOTIDE SEQUENCE [LARGE SCALE GENOMIC DNA]</scope>
    <source>
        <strain evidence="2">cv. PFS-1207/04</strain>
    </source>
</reference>
<accession>A0ABQ7CWD4</accession>
<protein>
    <submittedName>
        <fullName evidence="1">Uncharacterized protein</fullName>
    </submittedName>
</protein>
<evidence type="ECO:0000313" key="2">
    <source>
        <dbReference type="Proteomes" id="UP000266723"/>
    </source>
</evidence>
<dbReference type="EMBL" id="QGKV02000759">
    <property type="protein sequence ID" value="KAF3564387.1"/>
    <property type="molecule type" value="Genomic_DNA"/>
</dbReference>
<name>A0ABQ7CWD4_BRACR</name>
<organism evidence="1 2">
    <name type="scientific">Brassica cretica</name>
    <name type="common">Mustard</name>
    <dbReference type="NCBI Taxonomy" id="69181"/>
    <lineage>
        <taxon>Eukaryota</taxon>
        <taxon>Viridiplantae</taxon>
        <taxon>Streptophyta</taxon>
        <taxon>Embryophyta</taxon>
        <taxon>Tracheophyta</taxon>
        <taxon>Spermatophyta</taxon>
        <taxon>Magnoliopsida</taxon>
        <taxon>eudicotyledons</taxon>
        <taxon>Gunneridae</taxon>
        <taxon>Pentapetalae</taxon>
        <taxon>rosids</taxon>
        <taxon>malvids</taxon>
        <taxon>Brassicales</taxon>
        <taxon>Brassicaceae</taxon>
        <taxon>Brassiceae</taxon>
        <taxon>Brassica</taxon>
    </lineage>
</organism>
<dbReference type="Proteomes" id="UP000266723">
    <property type="component" value="Unassembled WGS sequence"/>
</dbReference>
<proteinExistence type="predicted"/>